<feature type="transmembrane region" description="Helical" evidence="2">
    <location>
        <begin position="230"/>
        <end position="251"/>
    </location>
</feature>
<dbReference type="Proteomes" id="UP000188551">
    <property type="component" value="Unassembled WGS sequence"/>
</dbReference>
<dbReference type="AlphaFoldDB" id="M2QJJ7"/>
<dbReference type="PATRIC" id="fig|1238180.3.peg.4186"/>
<evidence type="ECO:0000313" key="3">
    <source>
        <dbReference type="EMBL" id="EMD26062.1"/>
    </source>
</evidence>
<gene>
    <name evidence="4" type="ORF">B0293_20960</name>
    <name evidence="3" type="ORF">C791_3854</name>
</gene>
<dbReference type="OrthoDB" id="8477132at2"/>
<evidence type="ECO:0000313" key="6">
    <source>
        <dbReference type="Proteomes" id="UP000188551"/>
    </source>
</evidence>
<feature type="transmembrane region" description="Helical" evidence="2">
    <location>
        <begin position="263"/>
        <end position="295"/>
    </location>
</feature>
<comment type="caution">
    <text evidence="3">The sequence shown here is derived from an EMBL/GenBank/DDBJ whole genome shotgun (WGS) entry which is preliminary data.</text>
</comment>
<accession>M2QJJ7</accession>
<evidence type="ECO:0008006" key="7">
    <source>
        <dbReference type="Google" id="ProtNLM"/>
    </source>
</evidence>
<proteinExistence type="predicted"/>
<keyword evidence="2" id="KW-0812">Transmembrane</keyword>
<name>M2QJJ7_9PSEU</name>
<sequence length="381" mass="41591">MNAPHQVAVGVLADEGQPEQVITTIVDELPETFAALVSGQTRWRVEHEVDQLPLDEDGDIPMRTLSERHRQRRGWDLLVLVTDLPRRAGTKPIVAGVDVEHGVAMISLPALGAVLVRRRVRALLVRVVRQLVSRRSGDHGGQGAAAWLREALAPTQFLADDRAPSATHVALVGLRGRLRLLAGMVRDNRPWRLVPHLAGATAAAAGTAAYGIITSSFWKLADALPPLRLTAITVVTVLIMTVWLTVYNHLWDQPSEAAERRKALLYNVSTVTTLAIGVACMYAILFVLALLAAAVLIDSGYLAQTLGHPVGVGSYLNLVWLCSSVGIVAGALGSSLEDEETVRGATYSRREQERQERNQRRQEHRRTTNRNPSAQNSAKDK</sequence>
<feature type="compositionally biased region" description="Basic and acidic residues" evidence="1">
    <location>
        <begin position="348"/>
        <end position="361"/>
    </location>
</feature>
<protein>
    <recommendedName>
        <fullName evidence="7">DUF2267 domain-containing protein</fullName>
    </recommendedName>
</protein>
<feature type="region of interest" description="Disordered" evidence="1">
    <location>
        <begin position="341"/>
        <end position="381"/>
    </location>
</feature>
<reference evidence="4 6" key="2">
    <citation type="submission" date="2017-02" db="EMBL/GenBank/DDBJ databases">
        <title>Amycolatopsis azurea DSM 43854 draft genome.</title>
        <authorList>
            <person name="Mayilraj S."/>
        </authorList>
    </citation>
    <scope>NUCLEOTIDE SEQUENCE [LARGE SCALE GENOMIC DNA]</scope>
    <source>
        <strain evidence="4 6">DSM 43854</strain>
    </source>
</reference>
<evidence type="ECO:0000313" key="5">
    <source>
        <dbReference type="Proteomes" id="UP000014137"/>
    </source>
</evidence>
<organism evidence="3 5">
    <name type="scientific">Amycolatopsis azurea DSM 43854</name>
    <dbReference type="NCBI Taxonomy" id="1238180"/>
    <lineage>
        <taxon>Bacteria</taxon>
        <taxon>Bacillati</taxon>
        <taxon>Actinomycetota</taxon>
        <taxon>Actinomycetes</taxon>
        <taxon>Pseudonocardiales</taxon>
        <taxon>Pseudonocardiaceae</taxon>
        <taxon>Amycolatopsis</taxon>
    </lineage>
</organism>
<evidence type="ECO:0000256" key="2">
    <source>
        <dbReference type="SAM" id="Phobius"/>
    </source>
</evidence>
<dbReference type="Proteomes" id="UP000014137">
    <property type="component" value="Unassembled WGS sequence"/>
</dbReference>
<feature type="transmembrane region" description="Helical" evidence="2">
    <location>
        <begin position="315"/>
        <end position="333"/>
    </location>
</feature>
<evidence type="ECO:0000313" key="4">
    <source>
        <dbReference type="EMBL" id="OOC04919.1"/>
    </source>
</evidence>
<feature type="compositionally biased region" description="Polar residues" evidence="1">
    <location>
        <begin position="372"/>
        <end position="381"/>
    </location>
</feature>
<keyword evidence="2" id="KW-0472">Membrane</keyword>
<dbReference type="EMBL" id="MUXN01000015">
    <property type="protein sequence ID" value="OOC04919.1"/>
    <property type="molecule type" value="Genomic_DNA"/>
</dbReference>
<reference evidence="3 5" key="1">
    <citation type="submission" date="2012-10" db="EMBL/GenBank/DDBJ databases">
        <title>Genome assembly of Amycolatopsis azurea DSM 43854.</title>
        <authorList>
            <person name="Khatri I."/>
            <person name="Kaur I."/>
            <person name="Subramanian S."/>
            <person name="Mayilraj S."/>
        </authorList>
    </citation>
    <scope>NUCLEOTIDE SEQUENCE [LARGE SCALE GENOMIC DNA]</scope>
    <source>
        <strain evidence="3 5">DSM 43854</strain>
    </source>
</reference>
<feature type="transmembrane region" description="Helical" evidence="2">
    <location>
        <begin position="193"/>
        <end position="218"/>
    </location>
</feature>
<evidence type="ECO:0000256" key="1">
    <source>
        <dbReference type="SAM" id="MobiDB-lite"/>
    </source>
</evidence>
<dbReference type="RefSeq" id="WP_005158841.1">
    <property type="nucleotide sequence ID" value="NZ_ANMG01000036.1"/>
</dbReference>
<dbReference type="EMBL" id="ANMG01000036">
    <property type="protein sequence ID" value="EMD26062.1"/>
    <property type="molecule type" value="Genomic_DNA"/>
</dbReference>
<keyword evidence="2" id="KW-1133">Transmembrane helix</keyword>
<keyword evidence="6" id="KW-1185">Reference proteome</keyword>